<organism evidence="1 2">
    <name type="scientific">Gracilariopsis chorda</name>
    <dbReference type="NCBI Taxonomy" id="448386"/>
    <lineage>
        <taxon>Eukaryota</taxon>
        <taxon>Rhodophyta</taxon>
        <taxon>Florideophyceae</taxon>
        <taxon>Rhodymeniophycidae</taxon>
        <taxon>Gracilariales</taxon>
        <taxon>Gracilariaceae</taxon>
        <taxon>Gracilariopsis</taxon>
    </lineage>
</organism>
<evidence type="ECO:0000313" key="1">
    <source>
        <dbReference type="EMBL" id="PXF44443.1"/>
    </source>
</evidence>
<reference evidence="1 2" key="1">
    <citation type="journal article" date="2018" name="Mol. Biol. Evol.">
        <title>Analysis of the draft genome of the red seaweed Gracilariopsis chorda provides insights into genome size evolution in Rhodophyta.</title>
        <authorList>
            <person name="Lee J."/>
            <person name="Yang E.C."/>
            <person name="Graf L."/>
            <person name="Yang J.H."/>
            <person name="Qiu H."/>
            <person name="Zel Zion U."/>
            <person name="Chan C.X."/>
            <person name="Stephens T.G."/>
            <person name="Weber A.P.M."/>
            <person name="Boo G.H."/>
            <person name="Boo S.M."/>
            <person name="Kim K.M."/>
            <person name="Shin Y."/>
            <person name="Jung M."/>
            <person name="Lee S.J."/>
            <person name="Yim H.S."/>
            <person name="Lee J.H."/>
            <person name="Bhattacharya D."/>
            <person name="Yoon H.S."/>
        </authorList>
    </citation>
    <scope>NUCLEOTIDE SEQUENCE [LARGE SCALE GENOMIC DNA]</scope>
    <source>
        <strain evidence="1 2">SKKU-2015</strain>
        <tissue evidence="1">Whole body</tissue>
    </source>
</reference>
<gene>
    <name evidence="1" type="ORF">BWQ96_05813</name>
</gene>
<dbReference type="EMBL" id="NBIV01000091">
    <property type="protein sequence ID" value="PXF44443.1"/>
    <property type="molecule type" value="Genomic_DNA"/>
</dbReference>
<comment type="caution">
    <text evidence="1">The sequence shown here is derived from an EMBL/GenBank/DDBJ whole genome shotgun (WGS) entry which is preliminary data.</text>
</comment>
<sequence length="416" mass="46576">MDSWHRIPGSRGELVKQIHLHIDDPNLVITQKYEEQTRRDNTGGIYGYKQLNAEEDLRKIGFQLLINAPWSTLISSRNNRDAICSVHLFCGAVAALELSEENGRHVDIYLHGGCFCFDISSVGKSPKTLFPELAITNDIFENLRDGEVVLAPANKKNMSMNGSVRRHHSDFFLQVPRTSVLRLSNRRGLEIPGDSHAHGEAKTRVVAAFATYVKPVKSVNDTTTQGPSTNEAEKCTLTPQKTRCACVIISKDTDVAIILSLAEEMHGYGVLHVIANNFIEIDKLTSTLSVGGITFPSLACLYILAGLGNIEVSSDERSFEMITMLAYVERKGFTRLVTSTEKNSLRIHWLSIGTPENEIRKRAKGMFVRDHVVGSDEWRLEVKNQIADMATTTCQLVPLREHFKLQAQRVKLVVYR</sequence>
<keyword evidence="2" id="KW-1185">Reference proteome</keyword>
<evidence type="ECO:0000313" key="2">
    <source>
        <dbReference type="Proteomes" id="UP000247409"/>
    </source>
</evidence>
<protein>
    <submittedName>
        <fullName evidence="1">Uncharacterized protein</fullName>
    </submittedName>
</protein>
<accession>A0A2V3IQS6</accession>
<dbReference type="AlphaFoldDB" id="A0A2V3IQS6"/>
<name>A0A2V3IQS6_9FLOR</name>
<proteinExistence type="predicted"/>
<dbReference type="Proteomes" id="UP000247409">
    <property type="component" value="Unassembled WGS sequence"/>
</dbReference>